<gene>
    <name evidence="17" type="ORF">RCO7_01364</name>
</gene>
<dbReference type="STRING" id="914237.A0A1E1JZ04"/>
<dbReference type="InterPro" id="IPR027421">
    <property type="entry name" value="DNA_pol_lamdba_lyase_dom_sf"/>
</dbReference>
<keyword evidence="5 14" id="KW-0479">Metal-binding</keyword>
<name>A0A1E1JZ04_9HELO</name>
<dbReference type="InterPro" id="IPR006166">
    <property type="entry name" value="ERCC4_domain"/>
</dbReference>
<dbReference type="FunFam" id="1.10.10.10:FF:000307">
    <property type="entry name" value="Crossover junction endonuclease MUS81"/>
    <property type="match status" value="1"/>
</dbReference>
<evidence type="ECO:0000256" key="6">
    <source>
        <dbReference type="ARBA" id="ARBA00022759"/>
    </source>
</evidence>
<dbReference type="GO" id="GO:0046872">
    <property type="term" value="F:metal ion binding"/>
    <property type="evidence" value="ECO:0007669"/>
    <property type="project" value="UniProtKB-UniRule"/>
</dbReference>
<dbReference type="EC" id="3.1.22.-" evidence="14"/>
<dbReference type="GO" id="GO:0008821">
    <property type="term" value="F:crossover junction DNA endonuclease activity"/>
    <property type="evidence" value="ECO:0007669"/>
    <property type="project" value="UniProtKB-UniRule"/>
</dbReference>
<dbReference type="Pfam" id="PF02732">
    <property type="entry name" value="ERCC4"/>
    <property type="match status" value="1"/>
</dbReference>
<evidence type="ECO:0000256" key="15">
    <source>
        <dbReference type="SAM" id="MobiDB-lite"/>
    </source>
</evidence>
<keyword evidence="12 14" id="KW-0539">Nucleus</keyword>
<evidence type="ECO:0000313" key="17">
    <source>
        <dbReference type="EMBL" id="CZS90981.1"/>
    </source>
</evidence>
<dbReference type="InterPro" id="IPR033309">
    <property type="entry name" value="Mus81"/>
</dbReference>
<evidence type="ECO:0000256" key="8">
    <source>
        <dbReference type="ARBA" id="ARBA00022801"/>
    </source>
</evidence>
<dbReference type="Gene3D" id="1.10.10.10">
    <property type="entry name" value="Winged helix-like DNA-binding domain superfamily/Winged helix DNA-binding domain"/>
    <property type="match status" value="1"/>
</dbReference>
<dbReference type="CDD" id="cd20074">
    <property type="entry name" value="XPF_nuclease_Mus81"/>
    <property type="match status" value="1"/>
</dbReference>
<dbReference type="PANTHER" id="PTHR13451:SF0">
    <property type="entry name" value="CROSSOVER JUNCTION ENDONUCLEASE MUS81"/>
    <property type="match status" value="1"/>
</dbReference>
<keyword evidence="11 14" id="KW-0234">DNA repair</keyword>
<dbReference type="AlphaFoldDB" id="A0A1E1JZ04"/>
<dbReference type="Gene3D" id="1.10.150.110">
    <property type="entry name" value="DNA polymerase beta, N-terminal domain-like"/>
    <property type="match status" value="1"/>
</dbReference>
<dbReference type="PANTHER" id="PTHR13451">
    <property type="entry name" value="CLASS II CROSSOVER JUNCTION ENDONUCLEASE MUS81"/>
    <property type="match status" value="1"/>
</dbReference>
<feature type="region of interest" description="Disordered" evidence="15">
    <location>
        <begin position="74"/>
        <end position="118"/>
    </location>
</feature>
<dbReference type="GO" id="GO:0031297">
    <property type="term" value="P:replication fork processing"/>
    <property type="evidence" value="ECO:0007669"/>
    <property type="project" value="UniProtKB-ARBA"/>
</dbReference>
<dbReference type="GO" id="GO:0003677">
    <property type="term" value="F:DNA binding"/>
    <property type="evidence" value="ECO:0007669"/>
    <property type="project" value="UniProtKB-UniRule"/>
</dbReference>
<dbReference type="CDD" id="cd21036">
    <property type="entry name" value="WH_MUS81"/>
    <property type="match status" value="1"/>
</dbReference>
<dbReference type="SUPFAM" id="SSF52980">
    <property type="entry name" value="Restriction endonuclease-like"/>
    <property type="match status" value="1"/>
</dbReference>
<evidence type="ECO:0000256" key="12">
    <source>
        <dbReference type="ARBA" id="ARBA00023242"/>
    </source>
</evidence>
<dbReference type="InterPro" id="IPR042530">
    <property type="entry name" value="EME1/EME2_C"/>
</dbReference>
<comment type="caution">
    <text evidence="17">The sequence shown here is derived from an EMBL/GenBank/DDBJ whole genome shotgun (WGS) entry which is preliminary data.</text>
</comment>
<keyword evidence="9 14" id="KW-0460">Magnesium</keyword>
<dbReference type="Gene3D" id="3.40.50.10130">
    <property type="match status" value="1"/>
</dbReference>
<dbReference type="GO" id="GO:0000727">
    <property type="term" value="P:double-strand break repair via break-induced replication"/>
    <property type="evidence" value="ECO:0007669"/>
    <property type="project" value="UniProtKB-UniRule"/>
</dbReference>
<comment type="subcellular location">
    <subcellularLocation>
        <location evidence="2 14">Nucleus</location>
    </subcellularLocation>
</comment>
<accession>A0A1E1JZ04</accession>
<dbReference type="GO" id="GO:0031573">
    <property type="term" value="P:mitotic intra-S DNA damage checkpoint signaling"/>
    <property type="evidence" value="ECO:0007669"/>
    <property type="project" value="TreeGrafter"/>
</dbReference>
<evidence type="ECO:0000256" key="3">
    <source>
        <dbReference type="ARBA" id="ARBA00010015"/>
    </source>
</evidence>
<evidence type="ECO:0000256" key="1">
    <source>
        <dbReference type="ARBA" id="ARBA00001946"/>
    </source>
</evidence>
<dbReference type="Pfam" id="PF21136">
    <property type="entry name" value="WHD_MUS81"/>
    <property type="match status" value="1"/>
</dbReference>
<evidence type="ECO:0000256" key="2">
    <source>
        <dbReference type="ARBA" id="ARBA00004123"/>
    </source>
</evidence>
<dbReference type="GO" id="GO:0048476">
    <property type="term" value="C:Holliday junction resolvase complex"/>
    <property type="evidence" value="ECO:0007669"/>
    <property type="project" value="UniProtKB-UniRule"/>
</dbReference>
<dbReference type="Proteomes" id="UP000178129">
    <property type="component" value="Unassembled WGS sequence"/>
</dbReference>
<dbReference type="GO" id="GO:0005634">
    <property type="term" value="C:nucleus"/>
    <property type="evidence" value="ECO:0007669"/>
    <property type="project" value="UniProtKB-SubCell"/>
</dbReference>
<dbReference type="SMART" id="SM00891">
    <property type="entry name" value="ERCC4"/>
    <property type="match status" value="1"/>
</dbReference>
<dbReference type="InterPro" id="IPR036388">
    <property type="entry name" value="WH-like_DNA-bd_sf"/>
</dbReference>
<evidence type="ECO:0000259" key="16">
    <source>
        <dbReference type="SMART" id="SM00891"/>
    </source>
</evidence>
<dbReference type="InterPro" id="IPR011335">
    <property type="entry name" value="Restrct_endonuc-II-like"/>
</dbReference>
<keyword evidence="6 14" id="KW-0255">Endonuclease</keyword>
<dbReference type="InParanoid" id="A0A1E1JZ04"/>
<dbReference type="EMBL" id="FJUW01000004">
    <property type="protein sequence ID" value="CZS90981.1"/>
    <property type="molecule type" value="Genomic_DNA"/>
</dbReference>
<comment type="cofactor">
    <cofactor evidence="1 14">
        <name>Mg(2+)</name>
        <dbReference type="ChEBI" id="CHEBI:18420"/>
    </cofactor>
</comment>
<evidence type="ECO:0000256" key="4">
    <source>
        <dbReference type="ARBA" id="ARBA00022722"/>
    </source>
</evidence>
<keyword evidence="4 14" id="KW-0540">Nuclease</keyword>
<keyword evidence="7 14" id="KW-0227">DNA damage</keyword>
<dbReference type="FunCoup" id="A0A1E1JZ04">
    <property type="interactions" value="187"/>
</dbReference>
<feature type="region of interest" description="Disordered" evidence="15">
    <location>
        <begin position="228"/>
        <end position="261"/>
    </location>
</feature>
<keyword evidence="13" id="KW-0469">Meiosis</keyword>
<dbReference type="SUPFAM" id="SSF47802">
    <property type="entry name" value="DNA polymerase beta, N-terminal domain-like"/>
    <property type="match status" value="1"/>
</dbReference>
<sequence length="591" mass="66166">MPDCPNELWLGLAREWYETARERNSKGAQTYKKACASLKACPFEFQHPSEVVQLTGWGTVLANRLTKDLQEYCDTNKLPMPQRPNKRKKKAATATEEEAGSDAEDQATPKKKPRKSKPYVPAFKSGAYALLIALSTAEKGSREGITKANLIELAQPHCKSSFTAPSDPNVHYTAWNSMKTLVNKDMVYEKGRPTRLYYLTDEGWDAAEALLKTIDPSQTNLDTFNTAKTADAAGSDDEGLSDAGSPGRRSNARPSFQSPKMPDILDIVPQGKPVSSAADLPIFLPIVLEPGSFSVELVLDIREIRAKSDRDYMQNNLTTGGIKPIMRALALGDVLWVAKLHDPGLLKRRGAEGDEILLDYVVERKRLDDLVGSIKDGRFHEQKFRLRKSGVKNVIYIIEEMANAADRYEEAVASAIASTQVVNGYFVKKTQKMDDTIRYLVSMTKLLKDKYEMKPLYLIPTKAVTTTNYLPLLEDLAKKQPSVDYHITYDAFADISSKSGNSTLRDTYLKMLMCIRGVTGEKALEIQKRWKTPKDFVDAYNRIEEREGKGEQARRKKMDLVSSEMSNLVGRKKIAKVLSVKISEVWGDVKT</sequence>
<dbReference type="FunFam" id="3.40.50.10130:FF:000003">
    <property type="entry name" value="Crossover junction endonuclease MUS81"/>
    <property type="match status" value="1"/>
</dbReference>
<dbReference type="GO" id="GO:0048257">
    <property type="term" value="F:3'-flap endonuclease activity"/>
    <property type="evidence" value="ECO:0007669"/>
    <property type="project" value="TreeGrafter"/>
</dbReference>
<keyword evidence="18" id="KW-1185">Reference proteome</keyword>
<evidence type="ECO:0000256" key="13">
    <source>
        <dbReference type="ARBA" id="ARBA00023254"/>
    </source>
</evidence>
<protein>
    <recommendedName>
        <fullName evidence="14">Crossover junction endonuclease MUS81</fullName>
        <ecNumber evidence="14">3.1.22.-</ecNumber>
    </recommendedName>
</protein>
<dbReference type="GO" id="GO:0000712">
    <property type="term" value="P:resolution of meiotic recombination intermediates"/>
    <property type="evidence" value="ECO:0007669"/>
    <property type="project" value="TreeGrafter"/>
</dbReference>
<evidence type="ECO:0000313" key="18">
    <source>
        <dbReference type="Proteomes" id="UP000178129"/>
    </source>
</evidence>
<evidence type="ECO:0000256" key="7">
    <source>
        <dbReference type="ARBA" id="ARBA00022763"/>
    </source>
</evidence>
<keyword evidence="8 14" id="KW-0378">Hydrolase</keyword>
<dbReference type="Pfam" id="PF14716">
    <property type="entry name" value="HHH_8"/>
    <property type="match status" value="1"/>
</dbReference>
<dbReference type="Gene3D" id="1.10.150.670">
    <property type="entry name" value="Crossover junction endonuclease EME1, DNA-binding domain"/>
    <property type="match status" value="1"/>
</dbReference>
<dbReference type="InterPro" id="IPR010996">
    <property type="entry name" value="HHH_MUS81"/>
</dbReference>
<reference evidence="18" key="1">
    <citation type="submission" date="2016-03" db="EMBL/GenBank/DDBJ databases">
        <authorList>
            <person name="Ploux O."/>
        </authorList>
    </citation>
    <scope>NUCLEOTIDE SEQUENCE [LARGE SCALE GENOMIC DNA]</scope>
    <source>
        <strain evidence="18">UK7</strain>
    </source>
</reference>
<evidence type="ECO:0000256" key="11">
    <source>
        <dbReference type="ARBA" id="ARBA00023204"/>
    </source>
</evidence>
<evidence type="ECO:0000256" key="10">
    <source>
        <dbReference type="ARBA" id="ARBA00023172"/>
    </source>
</evidence>
<dbReference type="InterPro" id="IPR047416">
    <property type="entry name" value="XPF_nuclease_Mus81"/>
</dbReference>
<evidence type="ECO:0000256" key="5">
    <source>
        <dbReference type="ARBA" id="ARBA00022723"/>
    </source>
</evidence>
<dbReference type="InterPro" id="IPR047417">
    <property type="entry name" value="WHD_MUS81"/>
</dbReference>
<comment type="similarity">
    <text evidence="3 14">Belongs to the XPF family.</text>
</comment>
<keyword evidence="10 14" id="KW-0233">DNA recombination</keyword>
<comment type="function">
    <text evidence="14">Interacts with EME1 to form a DNA structure-specific endonuclease with substrate preference for branched DNA structures with a 5'-end at the branch nick. Typical substrates include 3'-flap structures, D-loops, replication forks and nicked Holliday junctions. May be required in mitosis for the processing of stalled or collapsed replication fork intermediates. May be required in meiosis for the repair of meiosis-specific double strand breaks subsequent to single-end invasion (SEI).</text>
</comment>
<evidence type="ECO:0000256" key="14">
    <source>
        <dbReference type="RuleBase" id="RU369042"/>
    </source>
</evidence>
<feature type="compositionally biased region" description="Acidic residues" evidence="15">
    <location>
        <begin position="95"/>
        <end position="105"/>
    </location>
</feature>
<dbReference type="GO" id="GO:0006308">
    <property type="term" value="P:DNA catabolic process"/>
    <property type="evidence" value="ECO:0007669"/>
    <property type="project" value="UniProtKB-UniRule"/>
</dbReference>
<organism evidence="17 18">
    <name type="scientific">Rhynchosporium graminicola</name>
    <dbReference type="NCBI Taxonomy" id="2792576"/>
    <lineage>
        <taxon>Eukaryota</taxon>
        <taxon>Fungi</taxon>
        <taxon>Dikarya</taxon>
        <taxon>Ascomycota</taxon>
        <taxon>Pezizomycotina</taxon>
        <taxon>Leotiomycetes</taxon>
        <taxon>Helotiales</taxon>
        <taxon>Ploettnerulaceae</taxon>
        <taxon>Rhynchosporium</taxon>
    </lineage>
</organism>
<dbReference type="FunFam" id="1.10.150.110:FF:000001">
    <property type="entry name" value="Putative Crossover junction endonuclease MUS81"/>
    <property type="match status" value="1"/>
</dbReference>
<comment type="subunit">
    <text evidence="14">Interacts with EME1.</text>
</comment>
<feature type="domain" description="ERCC4" evidence="16">
    <location>
        <begin position="296"/>
        <end position="402"/>
    </location>
</feature>
<proteinExistence type="inferred from homology"/>
<evidence type="ECO:0000256" key="9">
    <source>
        <dbReference type="ARBA" id="ARBA00022842"/>
    </source>
</evidence>